<organism evidence="11 12">
    <name type="scientific">Tigriopus californicus</name>
    <name type="common">Marine copepod</name>
    <dbReference type="NCBI Taxonomy" id="6832"/>
    <lineage>
        <taxon>Eukaryota</taxon>
        <taxon>Metazoa</taxon>
        <taxon>Ecdysozoa</taxon>
        <taxon>Arthropoda</taxon>
        <taxon>Crustacea</taxon>
        <taxon>Multicrustacea</taxon>
        <taxon>Hexanauplia</taxon>
        <taxon>Copepoda</taxon>
        <taxon>Harpacticoida</taxon>
        <taxon>Harpacticidae</taxon>
        <taxon>Tigriopus</taxon>
    </lineage>
</organism>
<evidence type="ECO:0000313" key="12">
    <source>
        <dbReference type="Proteomes" id="UP000318571"/>
    </source>
</evidence>
<dbReference type="PANTHER" id="PTHR11388">
    <property type="entry name" value="ORGANIC ANION TRANSPORTER"/>
    <property type="match status" value="1"/>
</dbReference>
<protein>
    <recommendedName>
        <fullName evidence="8">Solute carrier organic anion transporter family member</fullName>
    </recommendedName>
</protein>
<evidence type="ECO:0000256" key="3">
    <source>
        <dbReference type="ARBA" id="ARBA00022475"/>
    </source>
</evidence>
<dbReference type="AlphaFoldDB" id="A0A553P5T9"/>
<dbReference type="InterPro" id="IPR020846">
    <property type="entry name" value="MFS_dom"/>
</dbReference>
<name>A0A553P5T9_TIGCA</name>
<dbReference type="InterPro" id="IPR002350">
    <property type="entry name" value="Kazal_dom"/>
</dbReference>
<keyword evidence="6 8" id="KW-0472">Membrane</keyword>
<feature type="transmembrane region" description="Helical" evidence="8">
    <location>
        <begin position="350"/>
        <end position="374"/>
    </location>
</feature>
<gene>
    <name evidence="11" type="ORF">TCAL_03338</name>
</gene>
<keyword evidence="4 8" id="KW-0812">Transmembrane</keyword>
<reference evidence="11 12" key="1">
    <citation type="journal article" date="2018" name="Nat. Ecol. Evol.">
        <title>Genomic signatures of mitonuclear coevolution across populations of Tigriopus californicus.</title>
        <authorList>
            <person name="Barreto F.S."/>
            <person name="Watson E.T."/>
            <person name="Lima T.G."/>
            <person name="Willett C.S."/>
            <person name="Edmands S."/>
            <person name="Li W."/>
            <person name="Burton R.S."/>
        </authorList>
    </citation>
    <scope>NUCLEOTIDE SEQUENCE [LARGE SCALE GENOMIC DNA]</scope>
    <source>
        <strain evidence="11 12">San Diego</strain>
    </source>
</reference>
<feature type="transmembrane region" description="Helical" evidence="8">
    <location>
        <begin position="148"/>
        <end position="169"/>
    </location>
</feature>
<evidence type="ECO:0000259" key="10">
    <source>
        <dbReference type="PROSITE" id="PS51465"/>
    </source>
</evidence>
<dbReference type="InterPro" id="IPR036259">
    <property type="entry name" value="MFS_trans_sf"/>
</dbReference>
<comment type="caution">
    <text evidence="8">Lacks conserved residue(s) required for the propagation of feature annotation.</text>
</comment>
<dbReference type="GO" id="GO:0043252">
    <property type="term" value="P:sodium-independent organic anion transport"/>
    <property type="evidence" value="ECO:0007669"/>
    <property type="project" value="TreeGrafter"/>
</dbReference>
<dbReference type="PROSITE" id="PS51465">
    <property type="entry name" value="KAZAL_2"/>
    <property type="match status" value="1"/>
</dbReference>
<feature type="transmembrane region" description="Helical" evidence="8">
    <location>
        <begin position="295"/>
        <end position="318"/>
    </location>
</feature>
<feature type="domain" description="Kazal-like" evidence="10">
    <location>
        <begin position="470"/>
        <end position="523"/>
    </location>
</feature>
<comment type="caution">
    <text evidence="11">The sequence shown here is derived from an EMBL/GenBank/DDBJ whole genome shotgun (WGS) entry which is preliminary data.</text>
</comment>
<keyword evidence="8" id="KW-0813">Transport</keyword>
<feature type="transmembrane region" description="Helical" evidence="8">
    <location>
        <begin position="114"/>
        <end position="136"/>
    </location>
</feature>
<dbReference type="InterPro" id="IPR004156">
    <property type="entry name" value="OATP"/>
</dbReference>
<dbReference type="GO" id="GO:0015347">
    <property type="term" value="F:sodium-independent organic anion transmembrane transporter activity"/>
    <property type="evidence" value="ECO:0007669"/>
    <property type="project" value="TreeGrafter"/>
</dbReference>
<proteinExistence type="inferred from homology"/>
<keyword evidence="5 8" id="KW-1133">Transmembrane helix</keyword>
<evidence type="ECO:0000259" key="9">
    <source>
        <dbReference type="PROSITE" id="PS50850"/>
    </source>
</evidence>
<dbReference type="Pfam" id="PF03137">
    <property type="entry name" value="OATP"/>
    <property type="match status" value="1"/>
</dbReference>
<comment type="similarity">
    <text evidence="2 8">Belongs to the organo anion transporter (TC 2.A.60) family.</text>
</comment>
<feature type="transmembrane region" description="Helical" evidence="8">
    <location>
        <begin position="78"/>
        <end position="102"/>
    </location>
</feature>
<feature type="transmembrane region" description="Helical" evidence="8">
    <location>
        <begin position="614"/>
        <end position="638"/>
    </location>
</feature>
<accession>A0A553P5T9</accession>
<evidence type="ECO:0000256" key="1">
    <source>
        <dbReference type="ARBA" id="ARBA00004651"/>
    </source>
</evidence>
<evidence type="ECO:0000256" key="5">
    <source>
        <dbReference type="ARBA" id="ARBA00022989"/>
    </source>
</evidence>
<dbReference type="SUPFAM" id="SSF103473">
    <property type="entry name" value="MFS general substrate transporter"/>
    <property type="match status" value="1"/>
</dbReference>
<feature type="transmembrane region" description="Helical" evidence="8">
    <location>
        <begin position="544"/>
        <end position="563"/>
    </location>
</feature>
<keyword evidence="7" id="KW-1015">Disulfide bond</keyword>
<dbReference type="NCBIfam" id="TIGR00805">
    <property type="entry name" value="oat"/>
    <property type="match status" value="1"/>
</dbReference>
<feature type="transmembrane region" description="Helical" evidence="8">
    <location>
        <begin position="249"/>
        <end position="275"/>
    </location>
</feature>
<evidence type="ECO:0000256" key="4">
    <source>
        <dbReference type="ARBA" id="ARBA00022692"/>
    </source>
</evidence>
<dbReference type="Pfam" id="PF07648">
    <property type="entry name" value="Kazal_2"/>
    <property type="match status" value="1"/>
</dbReference>
<dbReference type="EMBL" id="VCGU01000007">
    <property type="protein sequence ID" value="TRY73044.1"/>
    <property type="molecule type" value="Genomic_DNA"/>
</dbReference>
<evidence type="ECO:0000256" key="8">
    <source>
        <dbReference type="RuleBase" id="RU362056"/>
    </source>
</evidence>
<comment type="subcellular location">
    <subcellularLocation>
        <location evidence="1 8">Cell membrane</location>
        <topology evidence="1 8">Multi-pass membrane protein</topology>
    </subcellularLocation>
</comment>
<dbReference type="GO" id="GO:0016323">
    <property type="term" value="C:basolateral plasma membrane"/>
    <property type="evidence" value="ECO:0007669"/>
    <property type="project" value="TreeGrafter"/>
</dbReference>
<sequence length="649" mass="70597">MDLADIAEGGITNPAFLDPQESPKGRKKVDRFGIAENRVQPTTIEDVVEEENQLIKNNCNLFRLIPLPCFRIFLKPQWILVFLCWASTIQGMVVNGCVNVVISTIEKRFGLQSALSGLIAGSYDIGSMLAVIPVTYFGGRLGSSKPRYISSGLLLMGLGSLVFALPHFLTDRYEFEVDADGLANPLDFCTPGDKDTGKCDAKKFVSDLSNFKYFFLLGQFLHGVGAAPLITLGTTLLDDSVSKKSSPLYIGIFQTMFVIGPAIGFIMGGHFLGSYTDFDVLDSDEVIQITAQSPLWIGAWWVGFVIAWVCAWSCALFLGCYPGVLPGSEHHNEVKDSDGFSTLKQLPKAIYVLLTNPTYMFINLGSAMDGFSIAGASTFLPKFMQYQYGLSPGLAAMVVGLIVVPCGGGGTFIGGYITKRLKLTRSGVIRMFLMAQSINVPCILAFFFYCDNPQFTGITVPYSKTDSLDGSLLDSCNQDCHCLDFKFNPVCGSDGQTYFSPCHAGCIDSTVSTGQITNYTSCACVNGDNPMVFKTPCSPGCNSMIGFIVVISLSMFCTFMAAMPNVVATLRVLGTIPGPVILGSIIDYACLLWEKRECHEDAGSCQFYDNYSMAMAMFLALVVVKILSVVAFAFALFFSQRSHIKDEVD</sequence>
<feature type="transmembrane region" description="Helical" evidence="8">
    <location>
        <begin position="394"/>
        <end position="417"/>
    </location>
</feature>
<dbReference type="PANTHER" id="PTHR11388:SF100">
    <property type="entry name" value="SOLUTE CARRIER ORGANIC ANION TRANSPORTER FAMILY MEMBER 4A1"/>
    <property type="match status" value="1"/>
</dbReference>
<dbReference type="Proteomes" id="UP000318571">
    <property type="component" value="Chromosome 3"/>
</dbReference>
<feature type="transmembrane region" description="Helical" evidence="8">
    <location>
        <begin position="213"/>
        <end position="237"/>
    </location>
</feature>
<dbReference type="Gene3D" id="1.20.1250.20">
    <property type="entry name" value="MFS general substrate transporter like domains"/>
    <property type="match status" value="1"/>
</dbReference>
<dbReference type="Gene3D" id="3.30.60.30">
    <property type="match status" value="1"/>
</dbReference>
<keyword evidence="8" id="KW-0406">Ion transport</keyword>
<keyword evidence="3" id="KW-1003">Cell membrane</keyword>
<dbReference type="SUPFAM" id="SSF100895">
    <property type="entry name" value="Kazal-type serine protease inhibitors"/>
    <property type="match status" value="1"/>
</dbReference>
<evidence type="ECO:0000256" key="7">
    <source>
        <dbReference type="ARBA" id="ARBA00023157"/>
    </source>
</evidence>
<keyword evidence="12" id="KW-1185">Reference proteome</keyword>
<dbReference type="InterPro" id="IPR036058">
    <property type="entry name" value="Kazal_dom_sf"/>
</dbReference>
<dbReference type="PROSITE" id="PS50850">
    <property type="entry name" value="MFS"/>
    <property type="match status" value="1"/>
</dbReference>
<evidence type="ECO:0000256" key="6">
    <source>
        <dbReference type="ARBA" id="ARBA00023136"/>
    </source>
</evidence>
<dbReference type="OMA" id="LLIYTDW"/>
<evidence type="ECO:0000313" key="11">
    <source>
        <dbReference type="EMBL" id="TRY73044.1"/>
    </source>
</evidence>
<feature type="domain" description="Major facilitator superfamily (MFS) profile" evidence="9">
    <location>
        <begin position="79"/>
        <end position="643"/>
    </location>
</feature>
<dbReference type="GO" id="GO:0006811">
    <property type="term" value="P:monoatomic ion transport"/>
    <property type="evidence" value="ECO:0007669"/>
    <property type="project" value="UniProtKB-KW"/>
</dbReference>
<evidence type="ECO:0000256" key="2">
    <source>
        <dbReference type="ARBA" id="ARBA00009657"/>
    </source>
</evidence>
<feature type="transmembrane region" description="Helical" evidence="8">
    <location>
        <begin position="429"/>
        <end position="449"/>
    </location>
</feature>